<feature type="compositionally biased region" description="Basic and acidic residues" evidence="1">
    <location>
        <begin position="37"/>
        <end position="53"/>
    </location>
</feature>
<dbReference type="PANTHER" id="PTHR37533">
    <property type="entry name" value="FLAGELLAR HOOK-LENGTH CONTROL PROTEIN"/>
    <property type="match status" value="1"/>
</dbReference>
<organism evidence="3 4">
    <name type="scientific">Pseudoxanthomonas mexicana</name>
    <dbReference type="NCBI Taxonomy" id="128785"/>
    <lineage>
        <taxon>Bacteria</taxon>
        <taxon>Pseudomonadati</taxon>
        <taxon>Pseudomonadota</taxon>
        <taxon>Gammaproteobacteria</taxon>
        <taxon>Lysobacterales</taxon>
        <taxon>Lysobacteraceae</taxon>
        <taxon>Pseudoxanthomonas</taxon>
    </lineage>
</organism>
<dbReference type="CDD" id="cd17470">
    <property type="entry name" value="T3SS_Flik_C"/>
    <property type="match status" value="1"/>
</dbReference>
<feature type="domain" description="Flagellar hook-length control protein-like C-terminal" evidence="2">
    <location>
        <begin position="293"/>
        <end position="373"/>
    </location>
</feature>
<feature type="compositionally biased region" description="Low complexity" evidence="1">
    <location>
        <begin position="1"/>
        <end position="25"/>
    </location>
</feature>
<accession>A0A7G9TAH0</accession>
<keyword evidence="3" id="KW-0966">Cell projection</keyword>
<evidence type="ECO:0000313" key="4">
    <source>
        <dbReference type="Proteomes" id="UP000515838"/>
    </source>
</evidence>
<feature type="region of interest" description="Disordered" evidence="1">
    <location>
        <begin position="170"/>
        <end position="201"/>
    </location>
</feature>
<dbReference type="PANTHER" id="PTHR37533:SF2">
    <property type="entry name" value="FLAGELLAR HOOK-LENGTH CONTROL PROTEIN"/>
    <property type="match status" value="1"/>
</dbReference>
<dbReference type="InterPro" id="IPR038610">
    <property type="entry name" value="FliK-like_C_sf"/>
</dbReference>
<sequence length="411" mass="41818">MPSPTSALSFATPASAPATTSANATMSNDDGSATKKPAFDDMVRRPARRDDAARTQTSRAGEAKDRAAPRPDRTAGRPDEAAPASAEKDTAEDAPAASSVPPILMELPPLQAPTPLAAAAVVVAEPIGNPLLAGAQLMPSAPVHAEGLPTGGATTMPAALTAASLPDVSVGIPPDTSADSTTPVPAGTSTTSQPPTSAATDAKAPLQNLLSFAAHLATGQVAAAVPDAIHLGRDLVDAFRSEEGDASTPVGNLLAGVGASNAPLGLARTETVNAMEAPSADLHGGHFDEDVGDAVRWMADQKIGHAHIKVTPNDLGTVEIRLRLDGDRVHADFSSAQAEVRQALENSLPRLRDMLGQHGFQLAHADVGQQHTPPPQGAASSHGENPADAEAAAETPRTVRMTARGLVDAYA</sequence>
<dbReference type="EMBL" id="CP060731">
    <property type="protein sequence ID" value="QNN77095.1"/>
    <property type="molecule type" value="Genomic_DNA"/>
</dbReference>
<protein>
    <submittedName>
        <fullName evidence="3">Flagellar hook-length control protein FliK</fullName>
    </submittedName>
</protein>
<dbReference type="Pfam" id="PF02120">
    <property type="entry name" value="Flg_hook"/>
    <property type="match status" value="1"/>
</dbReference>
<evidence type="ECO:0000256" key="1">
    <source>
        <dbReference type="SAM" id="MobiDB-lite"/>
    </source>
</evidence>
<dbReference type="GeneID" id="81472155"/>
<proteinExistence type="predicted"/>
<keyword evidence="3" id="KW-0282">Flagellum</keyword>
<feature type="region of interest" description="Disordered" evidence="1">
    <location>
        <begin position="1"/>
        <end position="97"/>
    </location>
</feature>
<feature type="region of interest" description="Disordered" evidence="1">
    <location>
        <begin position="367"/>
        <end position="400"/>
    </location>
</feature>
<name>A0A7G9TAH0_PSEMX</name>
<dbReference type="Proteomes" id="UP000515838">
    <property type="component" value="Chromosome"/>
</dbReference>
<evidence type="ECO:0000313" key="3">
    <source>
        <dbReference type="EMBL" id="QNN77095.1"/>
    </source>
</evidence>
<gene>
    <name evidence="3" type="ORF">IAE60_14310</name>
</gene>
<dbReference type="InterPro" id="IPR021136">
    <property type="entry name" value="Flagellar_hook_control-like_C"/>
</dbReference>
<feature type="compositionally biased region" description="Low complexity" evidence="1">
    <location>
        <begin position="185"/>
        <end position="200"/>
    </location>
</feature>
<dbReference type="Gene3D" id="3.30.750.140">
    <property type="match status" value="1"/>
</dbReference>
<feature type="compositionally biased region" description="Basic and acidic residues" evidence="1">
    <location>
        <begin position="61"/>
        <end position="91"/>
    </location>
</feature>
<dbReference type="InterPro" id="IPR052563">
    <property type="entry name" value="FliK"/>
</dbReference>
<keyword evidence="3" id="KW-0969">Cilium</keyword>
<reference evidence="3 4" key="1">
    <citation type="submission" date="2020-08" db="EMBL/GenBank/DDBJ databases">
        <title>Streptomycin Non-resistant strain, P. mexicana.</title>
        <authorList>
            <person name="Ganesh-Kumar S."/>
            <person name="Zhe T."/>
            <person name="Yu Z."/>
            <person name="Min Y."/>
        </authorList>
    </citation>
    <scope>NUCLEOTIDE SEQUENCE [LARGE SCALE GENOMIC DNA]</scope>
    <source>
        <strain evidence="3 4">GTZY2</strain>
    </source>
</reference>
<dbReference type="AlphaFoldDB" id="A0A7G9TAH0"/>
<evidence type="ECO:0000259" key="2">
    <source>
        <dbReference type="Pfam" id="PF02120"/>
    </source>
</evidence>
<dbReference type="RefSeq" id="WP_187572771.1">
    <property type="nucleotide sequence ID" value="NZ_CP060731.1"/>
</dbReference>